<reference evidence="3 4" key="1">
    <citation type="submission" date="2023-04" db="EMBL/GenBank/DDBJ databases">
        <title>Forest soil microbial communities from Buena Vista Peninsula, Colon Province, Panama.</title>
        <authorList>
            <person name="Bouskill N."/>
        </authorList>
    </citation>
    <scope>NUCLEOTIDE SEQUENCE [LARGE SCALE GENOMIC DNA]</scope>
    <source>
        <strain evidence="3 4">CFH S0262</strain>
    </source>
</reference>
<feature type="transmembrane region" description="Helical" evidence="2">
    <location>
        <begin position="172"/>
        <end position="197"/>
    </location>
</feature>
<feature type="region of interest" description="Disordered" evidence="1">
    <location>
        <begin position="65"/>
        <end position="121"/>
    </location>
</feature>
<evidence type="ECO:0000256" key="2">
    <source>
        <dbReference type="SAM" id="Phobius"/>
    </source>
</evidence>
<proteinExistence type="predicted"/>
<feature type="compositionally biased region" description="Basic and acidic residues" evidence="1">
    <location>
        <begin position="227"/>
        <end position="255"/>
    </location>
</feature>
<evidence type="ECO:0008006" key="5">
    <source>
        <dbReference type="Google" id="ProtNLM"/>
    </source>
</evidence>
<accession>A0ABT6MK71</accession>
<keyword evidence="4" id="KW-1185">Reference proteome</keyword>
<keyword evidence="2" id="KW-0472">Membrane</keyword>
<protein>
    <recommendedName>
        <fullName evidence="5">LapA family protein</fullName>
    </recommendedName>
</protein>
<feature type="region of interest" description="Disordered" evidence="1">
    <location>
        <begin position="225"/>
        <end position="281"/>
    </location>
</feature>
<organism evidence="3 4">
    <name type="scientific">Prescottella agglutinans</name>
    <dbReference type="NCBI Taxonomy" id="1644129"/>
    <lineage>
        <taxon>Bacteria</taxon>
        <taxon>Bacillati</taxon>
        <taxon>Actinomycetota</taxon>
        <taxon>Actinomycetes</taxon>
        <taxon>Mycobacteriales</taxon>
        <taxon>Nocardiaceae</taxon>
        <taxon>Prescottella</taxon>
    </lineage>
</organism>
<name>A0ABT6MK71_9NOCA</name>
<keyword evidence="2" id="KW-0812">Transmembrane</keyword>
<comment type="caution">
    <text evidence="3">The sequence shown here is derived from an EMBL/GenBank/DDBJ whole genome shotgun (WGS) entry which is preliminary data.</text>
</comment>
<evidence type="ECO:0000256" key="1">
    <source>
        <dbReference type="SAM" id="MobiDB-lite"/>
    </source>
</evidence>
<evidence type="ECO:0000313" key="4">
    <source>
        <dbReference type="Proteomes" id="UP001160334"/>
    </source>
</evidence>
<feature type="transmembrane region" description="Helical" evidence="2">
    <location>
        <begin position="125"/>
        <end position="143"/>
    </location>
</feature>
<sequence length="281" mass="31030">MSNPRFSVREQPRPRARRTIPPHAGSAPVPRRCRLDSRLRRGDRRQRRIQLRHHCGRRRRELRDPVVRPGGQPLNTGRGVVAAPQPRPLPRRAVPTGRRLEKGGHSVTRMVSTPSDDDTSNTMPAAIVGGSALLGALVGWALMRVTYMMDRTGAPDGSADSVWGLSWTNASFPFTVVAAVVAGMSVTFAILAVLVIVSRQRALERVARERHAMAGRAPLLRPVQAVRDVRVPPERPAQRPREAPPGRRIPTEGHRASQGRRGPQRSGQHPTPVPARTHHRP</sequence>
<feature type="region of interest" description="Disordered" evidence="1">
    <location>
        <begin position="1"/>
        <end position="31"/>
    </location>
</feature>
<evidence type="ECO:0000313" key="3">
    <source>
        <dbReference type="EMBL" id="MDH6284279.1"/>
    </source>
</evidence>
<gene>
    <name evidence="3" type="ORF">M2280_005537</name>
</gene>
<keyword evidence="2" id="KW-1133">Transmembrane helix</keyword>
<dbReference type="EMBL" id="JARXVC010000020">
    <property type="protein sequence ID" value="MDH6284279.1"/>
    <property type="molecule type" value="Genomic_DNA"/>
</dbReference>
<dbReference type="Proteomes" id="UP001160334">
    <property type="component" value="Unassembled WGS sequence"/>
</dbReference>